<dbReference type="PANTHER" id="PTHR11955">
    <property type="entry name" value="FATTY ACID BINDING PROTEIN"/>
    <property type="match status" value="1"/>
</dbReference>
<organism evidence="3 4">
    <name type="scientific">Paragonimus westermani</name>
    <dbReference type="NCBI Taxonomy" id="34504"/>
    <lineage>
        <taxon>Eukaryota</taxon>
        <taxon>Metazoa</taxon>
        <taxon>Spiralia</taxon>
        <taxon>Lophotrochozoa</taxon>
        <taxon>Platyhelminthes</taxon>
        <taxon>Trematoda</taxon>
        <taxon>Digenea</taxon>
        <taxon>Plagiorchiida</taxon>
        <taxon>Troglotremata</taxon>
        <taxon>Troglotrematidae</taxon>
        <taxon>Paragonimus</taxon>
    </lineage>
</organism>
<protein>
    <submittedName>
        <fullName evidence="3">Uncharacterized protein</fullName>
    </submittedName>
</protein>
<feature type="region of interest" description="Disordered" evidence="2">
    <location>
        <begin position="133"/>
        <end position="156"/>
    </location>
</feature>
<dbReference type="SUPFAM" id="SSF50814">
    <property type="entry name" value="Lipocalins"/>
    <property type="match status" value="1"/>
</dbReference>
<evidence type="ECO:0000256" key="1">
    <source>
        <dbReference type="ARBA" id="ARBA00008390"/>
    </source>
</evidence>
<accession>A0A5J4NR23</accession>
<dbReference type="AlphaFoldDB" id="A0A5J4NR23"/>
<dbReference type="InterPro" id="IPR012674">
    <property type="entry name" value="Calycin"/>
</dbReference>
<reference evidence="3 4" key="1">
    <citation type="journal article" date="2019" name="Gigascience">
        <title>Whole-genome sequence of the oriental lung fluke Paragonimus westermani.</title>
        <authorList>
            <person name="Oey H."/>
            <person name="Zakrzewski M."/>
            <person name="Narain K."/>
            <person name="Devi K.R."/>
            <person name="Agatsuma T."/>
            <person name="Nawaratna S."/>
            <person name="Gobert G.N."/>
            <person name="Jones M.K."/>
            <person name="Ragan M.A."/>
            <person name="McManus D.P."/>
            <person name="Krause L."/>
        </authorList>
    </citation>
    <scope>NUCLEOTIDE SEQUENCE [LARGE SCALE GENOMIC DNA]</scope>
    <source>
        <strain evidence="3 4">IND2009</strain>
    </source>
</reference>
<dbReference type="InterPro" id="IPR000463">
    <property type="entry name" value="Fatty_acid-bd"/>
</dbReference>
<dbReference type="Proteomes" id="UP000324629">
    <property type="component" value="Unassembled WGS sequence"/>
</dbReference>
<evidence type="ECO:0000256" key="2">
    <source>
        <dbReference type="SAM" id="MobiDB-lite"/>
    </source>
</evidence>
<dbReference type="InterPro" id="IPR031259">
    <property type="entry name" value="ILBP"/>
</dbReference>
<dbReference type="GO" id="GO:0008289">
    <property type="term" value="F:lipid binding"/>
    <property type="evidence" value="ECO:0007669"/>
    <property type="project" value="UniProtKB-KW"/>
</dbReference>
<comment type="similarity">
    <text evidence="1">Belongs to the calycin superfamily. Fatty-acid binding protein (FABP) family.</text>
</comment>
<feature type="compositionally biased region" description="Polar residues" evidence="2">
    <location>
        <begin position="140"/>
        <end position="156"/>
    </location>
</feature>
<name>A0A5J4NR23_9TREM</name>
<gene>
    <name evidence="3" type="ORF">DEA37_0004447</name>
</gene>
<sequence>MSALIGEWKCFECRNIDSVMAELGVNQEIRDRVELEGSFLTIDFEESDLYIRQETSGQTYERTFVLGKEQEELTPDGRIVRTVFTLESDCILKQVQQHGFTEMVLIREVIDDLMTTSIRTGDSSATLKCRRIGPPKRRTATSNVTGAAADTTANSS</sequence>
<comment type="caution">
    <text evidence="3">The sequence shown here is derived from an EMBL/GenBank/DDBJ whole genome shotgun (WGS) entry which is preliminary data.</text>
</comment>
<proteinExistence type="inferred from homology"/>
<dbReference type="EMBL" id="QNGE01001287">
    <property type="protein sequence ID" value="KAA3677934.1"/>
    <property type="molecule type" value="Genomic_DNA"/>
</dbReference>
<dbReference type="CDD" id="cd00742">
    <property type="entry name" value="FABP"/>
    <property type="match status" value="1"/>
</dbReference>
<dbReference type="Gene3D" id="2.40.128.20">
    <property type="match status" value="1"/>
</dbReference>
<evidence type="ECO:0000313" key="4">
    <source>
        <dbReference type="Proteomes" id="UP000324629"/>
    </source>
</evidence>
<dbReference type="PRINTS" id="PR00178">
    <property type="entry name" value="FATTYACIDBP"/>
</dbReference>
<evidence type="ECO:0000313" key="3">
    <source>
        <dbReference type="EMBL" id="KAA3677934.1"/>
    </source>
</evidence>
<keyword evidence="4" id="KW-1185">Reference proteome</keyword>